<protein>
    <submittedName>
        <fullName evidence="2">Uncharacterized protein</fullName>
    </submittedName>
</protein>
<keyword evidence="3" id="KW-1185">Reference proteome</keyword>
<comment type="caution">
    <text evidence="2">The sequence shown here is derived from an EMBL/GenBank/DDBJ whole genome shotgun (WGS) entry which is preliminary data.</text>
</comment>
<feature type="compositionally biased region" description="Basic and acidic residues" evidence="1">
    <location>
        <begin position="1"/>
        <end position="22"/>
    </location>
</feature>
<reference evidence="3" key="1">
    <citation type="journal article" date="2019" name="Int. J. Syst. Evol. Microbiol.">
        <title>The Global Catalogue of Microorganisms (GCM) 10K type strain sequencing project: providing services to taxonomists for standard genome sequencing and annotation.</title>
        <authorList>
            <consortium name="The Broad Institute Genomics Platform"/>
            <consortium name="The Broad Institute Genome Sequencing Center for Infectious Disease"/>
            <person name="Wu L."/>
            <person name="Ma J."/>
        </authorList>
    </citation>
    <scope>NUCLEOTIDE SEQUENCE [LARGE SCALE GENOMIC DNA]</scope>
    <source>
        <strain evidence="3">JCM 18952</strain>
    </source>
</reference>
<sequence>MRTGRKDMKRELQIEGPHDLDVGRGPQRGTGHQSPEGTGVGVVAAVVGRAGFSCQWLVAQWGAPFVCSCPQAAAAAKDRFVIRTTREAWGWCASRVGALGWYASREAVFILAKPVRRFRLKA</sequence>
<organism evidence="2 3">
    <name type="scientific">Paeniglutamicibacter antarcticus</name>
    <dbReference type="NCBI Taxonomy" id="494023"/>
    <lineage>
        <taxon>Bacteria</taxon>
        <taxon>Bacillati</taxon>
        <taxon>Actinomycetota</taxon>
        <taxon>Actinomycetes</taxon>
        <taxon>Micrococcales</taxon>
        <taxon>Micrococcaceae</taxon>
        <taxon>Paeniglutamicibacter</taxon>
    </lineage>
</organism>
<dbReference type="Proteomes" id="UP001501257">
    <property type="component" value="Unassembled WGS sequence"/>
</dbReference>
<gene>
    <name evidence="2" type="ORF">GCM10025778_02630</name>
</gene>
<name>A0ABP9TIS6_9MICC</name>
<evidence type="ECO:0000256" key="1">
    <source>
        <dbReference type="SAM" id="MobiDB-lite"/>
    </source>
</evidence>
<accession>A0ABP9TIS6</accession>
<evidence type="ECO:0000313" key="3">
    <source>
        <dbReference type="Proteomes" id="UP001501257"/>
    </source>
</evidence>
<dbReference type="EMBL" id="BAABLK010000005">
    <property type="protein sequence ID" value="GAA5225733.1"/>
    <property type="molecule type" value="Genomic_DNA"/>
</dbReference>
<proteinExistence type="predicted"/>
<feature type="region of interest" description="Disordered" evidence="1">
    <location>
        <begin position="1"/>
        <end position="38"/>
    </location>
</feature>
<evidence type="ECO:0000313" key="2">
    <source>
        <dbReference type="EMBL" id="GAA5225733.1"/>
    </source>
</evidence>